<feature type="compositionally biased region" description="Basic and acidic residues" evidence="1">
    <location>
        <begin position="1"/>
        <end position="15"/>
    </location>
</feature>
<feature type="domain" description="Lunapark zinc ribbon" evidence="3">
    <location>
        <begin position="291"/>
        <end position="341"/>
    </location>
</feature>
<keyword evidence="5" id="KW-1185">Reference proteome</keyword>
<evidence type="ECO:0000256" key="1">
    <source>
        <dbReference type="SAM" id="MobiDB-lite"/>
    </source>
</evidence>
<accession>A0A5N6R8M6</accession>
<keyword evidence="2" id="KW-0472">Membrane</keyword>
<dbReference type="GO" id="GO:0071782">
    <property type="term" value="C:endoplasmic reticulum tubular network"/>
    <property type="evidence" value="ECO:0007669"/>
    <property type="project" value="TreeGrafter"/>
</dbReference>
<evidence type="ECO:0000313" key="4">
    <source>
        <dbReference type="EMBL" id="KAE8056475.1"/>
    </source>
</evidence>
<feature type="compositionally biased region" description="Polar residues" evidence="1">
    <location>
        <begin position="240"/>
        <end position="251"/>
    </location>
</feature>
<feature type="compositionally biased region" description="Low complexity" evidence="1">
    <location>
        <begin position="16"/>
        <end position="25"/>
    </location>
</feature>
<dbReference type="EMBL" id="CM017325">
    <property type="protein sequence ID" value="KAE8056475.1"/>
    <property type="molecule type" value="Genomic_DNA"/>
</dbReference>
<feature type="region of interest" description="Disordered" evidence="1">
    <location>
        <begin position="1"/>
        <end position="29"/>
    </location>
</feature>
<dbReference type="OrthoDB" id="1725934at2759"/>
<name>A0A5N6R8M6_9ROSI</name>
<dbReference type="PANTHER" id="PTHR22166:SF12">
    <property type="entry name" value="ENDOPLASMIC RETICULUM JUNCTION FORMATION PROTEIN LUNAPARK"/>
    <property type="match status" value="1"/>
</dbReference>
<dbReference type="Pfam" id="PF10058">
    <property type="entry name" value="Zn_ribbon_10"/>
    <property type="match status" value="1"/>
</dbReference>
<dbReference type="InterPro" id="IPR040115">
    <property type="entry name" value="Lnp"/>
</dbReference>
<proteinExistence type="predicted"/>
<evidence type="ECO:0000313" key="5">
    <source>
        <dbReference type="Proteomes" id="UP000327013"/>
    </source>
</evidence>
<feature type="transmembrane region" description="Helical" evidence="2">
    <location>
        <begin position="80"/>
        <end position="101"/>
    </location>
</feature>
<dbReference type="GO" id="GO:0071786">
    <property type="term" value="P:endoplasmic reticulum tubular network organization"/>
    <property type="evidence" value="ECO:0007669"/>
    <property type="project" value="InterPro"/>
</dbReference>
<dbReference type="Proteomes" id="UP000327013">
    <property type="component" value="Chromosome 5"/>
</dbReference>
<evidence type="ECO:0000256" key="2">
    <source>
        <dbReference type="SAM" id="Phobius"/>
    </source>
</evidence>
<keyword evidence="2" id="KW-1133">Transmembrane helix</keyword>
<feature type="region of interest" description="Disordered" evidence="1">
    <location>
        <begin position="345"/>
        <end position="431"/>
    </location>
</feature>
<reference evidence="4 5" key="1">
    <citation type="submission" date="2019-06" db="EMBL/GenBank/DDBJ databases">
        <title>A chromosomal-level reference genome of Carpinus fangiana (Coryloideae, Betulaceae).</title>
        <authorList>
            <person name="Yang X."/>
            <person name="Wang Z."/>
            <person name="Zhang L."/>
            <person name="Hao G."/>
            <person name="Liu J."/>
            <person name="Yang Y."/>
        </authorList>
    </citation>
    <scope>NUCLEOTIDE SEQUENCE [LARGE SCALE GENOMIC DNA]</scope>
    <source>
        <strain evidence="4">Cfa_2016G</strain>
        <tissue evidence="4">Leaf</tissue>
    </source>
</reference>
<feature type="compositionally biased region" description="Polar residues" evidence="1">
    <location>
        <begin position="384"/>
        <end position="398"/>
    </location>
</feature>
<dbReference type="AlphaFoldDB" id="A0A5N6R8M6"/>
<feature type="transmembrane region" description="Helical" evidence="2">
    <location>
        <begin position="121"/>
        <end position="138"/>
    </location>
</feature>
<protein>
    <recommendedName>
        <fullName evidence="3">Lunapark zinc ribbon domain-containing protein</fullName>
    </recommendedName>
</protein>
<dbReference type="InterPro" id="IPR019273">
    <property type="entry name" value="Lunapark_Znf"/>
</dbReference>
<evidence type="ECO:0000259" key="3">
    <source>
        <dbReference type="Pfam" id="PF10058"/>
    </source>
</evidence>
<feature type="compositionally biased region" description="Basic and acidic residues" evidence="1">
    <location>
        <begin position="252"/>
        <end position="262"/>
    </location>
</feature>
<gene>
    <name evidence="4" type="ORF">FH972_013246</name>
</gene>
<organism evidence="4 5">
    <name type="scientific">Carpinus fangiana</name>
    <dbReference type="NCBI Taxonomy" id="176857"/>
    <lineage>
        <taxon>Eukaryota</taxon>
        <taxon>Viridiplantae</taxon>
        <taxon>Streptophyta</taxon>
        <taxon>Embryophyta</taxon>
        <taxon>Tracheophyta</taxon>
        <taxon>Spermatophyta</taxon>
        <taxon>Magnoliopsida</taxon>
        <taxon>eudicotyledons</taxon>
        <taxon>Gunneridae</taxon>
        <taxon>Pentapetalae</taxon>
        <taxon>rosids</taxon>
        <taxon>fabids</taxon>
        <taxon>Fagales</taxon>
        <taxon>Betulaceae</taxon>
        <taxon>Carpinus</taxon>
    </lineage>
</organism>
<sequence>MAEEKGVGEVEKKESTATAGATTDTNGIGKKKKRRGFLARIWNSIFRLHGDDFEKRLKYISKEEAAVLSRMKRRSLTWRGMIRQLIIFSVIFEVVAVGYAIMTTRSMDLNWKMRALRVLPMFLLPAVSSIAYSAFVNFKRMRDRKDQKTLERLRAERQAKIDELKERTNYYTTQQLIQRYDPDPAAKAAAASVLASKLGADSGLKVYLGDESQFNAPTGKSSDVEVVQSGGLRNRKQVHTRSNSPGSTPLHHSNEETPRPEGTEGPQTPEHNQLVVSHHYPQGPGVNDGGWIARIAALLVGEDPTQSYALICGNCHMHNGLARREEFPYITYYCPHCHALNRPKQSEEEHVSGSSTPNLGRVSGSSTPNLGNTPNLGSLRMDNASGTVSDSGVTTNSPVRAGLEEIEEVTEQATSEDVASSKADLSGTICN</sequence>
<feature type="region of interest" description="Disordered" evidence="1">
    <location>
        <begin position="230"/>
        <end position="271"/>
    </location>
</feature>
<feature type="compositionally biased region" description="Polar residues" evidence="1">
    <location>
        <begin position="352"/>
        <end position="376"/>
    </location>
</feature>
<dbReference type="PANTHER" id="PTHR22166">
    <property type="entry name" value="ENDOPLASMIC RETICULUM JUNCTION FORMATION PROTEIN LUNAPARK"/>
    <property type="match status" value="1"/>
</dbReference>
<keyword evidence="2" id="KW-0812">Transmembrane</keyword>